<feature type="domain" description="O-acyltransferase WSD1 C-terminal" evidence="13">
    <location>
        <begin position="311"/>
        <end position="455"/>
    </location>
</feature>
<evidence type="ECO:0000256" key="2">
    <source>
        <dbReference type="ARBA" id="ARBA00005189"/>
    </source>
</evidence>
<name>A0ABU8XF55_9BURK</name>
<protein>
    <recommendedName>
        <fullName evidence="4">diacylglycerol O-acyltransferase</fullName>
        <ecNumber evidence="4">2.3.1.20</ecNumber>
    </recommendedName>
</protein>
<dbReference type="Pfam" id="PF03007">
    <property type="entry name" value="WS_DGAT_cat"/>
    <property type="match status" value="1"/>
</dbReference>
<dbReference type="Proteomes" id="UP001367030">
    <property type="component" value="Unassembled WGS sequence"/>
</dbReference>
<dbReference type="EMBL" id="JBBKZS010000017">
    <property type="protein sequence ID" value="MEJ8858475.1"/>
    <property type="molecule type" value="Genomic_DNA"/>
</dbReference>
<keyword evidence="6" id="KW-0808">Transferase</keyword>
<dbReference type="RefSeq" id="WP_340338534.1">
    <property type="nucleotide sequence ID" value="NZ_JBBKZS010000017.1"/>
</dbReference>
<evidence type="ECO:0000256" key="7">
    <source>
        <dbReference type="ARBA" id="ARBA00022798"/>
    </source>
</evidence>
<keyword evidence="5" id="KW-0444">Lipid biosynthesis</keyword>
<dbReference type="InterPro" id="IPR014292">
    <property type="entry name" value="Acyl_transf_WS/DGAT"/>
</dbReference>
<evidence type="ECO:0000259" key="13">
    <source>
        <dbReference type="Pfam" id="PF06974"/>
    </source>
</evidence>
<dbReference type="InterPro" id="IPR004255">
    <property type="entry name" value="O-acyltransferase_WSD1_N"/>
</dbReference>
<comment type="pathway">
    <text evidence="2">Lipid metabolism.</text>
</comment>
<dbReference type="PANTHER" id="PTHR31650">
    <property type="entry name" value="O-ACYLTRANSFERASE (WSD1-LIKE) FAMILY PROTEIN"/>
    <property type="match status" value="1"/>
</dbReference>
<feature type="region of interest" description="Disordered" evidence="11">
    <location>
        <begin position="471"/>
        <end position="512"/>
    </location>
</feature>
<evidence type="ECO:0000256" key="5">
    <source>
        <dbReference type="ARBA" id="ARBA00022516"/>
    </source>
</evidence>
<evidence type="ECO:0000256" key="3">
    <source>
        <dbReference type="ARBA" id="ARBA00009587"/>
    </source>
</evidence>
<organism evidence="14 15">
    <name type="scientific">Variovorax robiniae</name>
    <dbReference type="NCBI Taxonomy" id="1836199"/>
    <lineage>
        <taxon>Bacteria</taxon>
        <taxon>Pseudomonadati</taxon>
        <taxon>Pseudomonadota</taxon>
        <taxon>Betaproteobacteria</taxon>
        <taxon>Burkholderiales</taxon>
        <taxon>Comamonadaceae</taxon>
        <taxon>Variovorax</taxon>
    </lineage>
</organism>
<evidence type="ECO:0000256" key="10">
    <source>
        <dbReference type="ARBA" id="ARBA00048109"/>
    </source>
</evidence>
<evidence type="ECO:0000256" key="6">
    <source>
        <dbReference type="ARBA" id="ARBA00022679"/>
    </source>
</evidence>
<dbReference type="NCBIfam" id="TIGR02946">
    <property type="entry name" value="acyl_WS_DGAT"/>
    <property type="match status" value="1"/>
</dbReference>
<feature type="domain" description="O-acyltransferase WSD1-like N-terminal" evidence="12">
    <location>
        <begin position="7"/>
        <end position="267"/>
    </location>
</feature>
<evidence type="ECO:0000256" key="9">
    <source>
        <dbReference type="ARBA" id="ARBA00023315"/>
    </source>
</evidence>
<keyword evidence="8" id="KW-0443">Lipid metabolism</keyword>
<evidence type="ECO:0000256" key="4">
    <source>
        <dbReference type="ARBA" id="ARBA00013244"/>
    </source>
</evidence>
<evidence type="ECO:0000256" key="11">
    <source>
        <dbReference type="SAM" id="MobiDB-lite"/>
    </source>
</evidence>
<reference evidence="14 15" key="1">
    <citation type="submission" date="2024-03" db="EMBL/GenBank/DDBJ databases">
        <title>Novel species of the genus Variovorax.</title>
        <authorList>
            <person name="Liu Q."/>
            <person name="Xin Y.-H."/>
        </authorList>
    </citation>
    <scope>NUCLEOTIDE SEQUENCE [LARGE SCALE GENOMIC DNA]</scope>
    <source>
        <strain evidence="14 15">KACC 18901</strain>
    </source>
</reference>
<evidence type="ECO:0000256" key="1">
    <source>
        <dbReference type="ARBA" id="ARBA00004771"/>
    </source>
</evidence>
<keyword evidence="7" id="KW-0319">Glycerol metabolism</keyword>
<dbReference type="Pfam" id="PF06974">
    <property type="entry name" value="WS_DGAT_C"/>
    <property type="match status" value="1"/>
</dbReference>
<keyword evidence="15" id="KW-1185">Reference proteome</keyword>
<sequence>MSKTIPPLDLMFLLTETADSPKHVSALMTFELPGSGATKVVREIVEAYGAAKPVAPFTYVAEYSLTGLPRWKTVDGIELDRNLHHVSLPAGATHDDLLRLIQTLHEPTLDRNRPAFDVFFIEGLPGNTFALFVKIHHAIVDGISAINLLLTSLNADAKATRIEPFFAIESSAPRSKPPRPLVERALALRDGALKQGNAIANLYVGMLKKGIGRLMSGIKTGNQLFQAPRTPMNGAIQMSRSIATLSLPLAEMRATGKAFGGTLNDVAVTVVDAGVHRYLAGLGKPVEQPLVAMCPVSLREPGDKEATTKASAIFVALGEAGDSMGERMQRVVKGIVAAKAELKSLSKDSAMLYGIAAFGLAEAEAQLSQRRVTTAGPAANFVVSNVPGSATPLYLNGLRMTGFFPVSTIGAGVGLNATLSSYAGSMDFGFVGNGVALPRLTELARHTREAFEELKAAAAALGKAAAPAAAAAGPAEAAPRKRVPVARKSAPSTKSAPAKKRATRKTPAVAAK</sequence>
<evidence type="ECO:0000313" key="14">
    <source>
        <dbReference type="EMBL" id="MEJ8858475.1"/>
    </source>
</evidence>
<evidence type="ECO:0000313" key="15">
    <source>
        <dbReference type="Proteomes" id="UP001367030"/>
    </source>
</evidence>
<gene>
    <name evidence="14" type="ORF">WKW79_28160</name>
</gene>
<comment type="pathway">
    <text evidence="1">Glycerolipid metabolism; triacylglycerol biosynthesis.</text>
</comment>
<dbReference type="PANTHER" id="PTHR31650:SF1">
    <property type="entry name" value="WAX ESTER SYNTHASE_DIACYLGLYCEROL ACYLTRANSFERASE 4-RELATED"/>
    <property type="match status" value="1"/>
</dbReference>
<evidence type="ECO:0000256" key="8">
    <source>
        <dbReference type="ARBA" id="ARBA00023098"/>
    </source>
</evidence>
<evidence type="ECO:0000259" key="12">
    <source>
        <dbReference type="Pfam" id="PF03007"/>
    </source>
</evidence>
<dbReference type="InterPro" id="IPR045034">
    <property type="entry name" value="O-acyltransferase_WSD1-like"/>
</dbReference>
<accession>A0ABU8XF55</accession>
<keyword evidence="9" id="KW-0012">Acyltransferase</keyword>
<dbReference type="InterPro" id="IPR009721">
    <property type="entry name" value="O-acyltransferase_WSD1_C"/>
</dbReference>
<comment type="catalytic activity">
    <reaction evidence="10">
        <text>an acyl-CoA + a 1,2-diacyl-sn-glycerol = a triacyl-sn-glycerol + CoA</text>
        <dbReference type="Rhea" id="RHEA:10868"/>
        <dbReference type="ChEBI" id="CHEBI:17815"/>
        <dbReference type="ChEBI" id="CHEBI:57287"/>
        <dbReference type="ChEBI" id="CHEBI:58342"/>
        <dbReference type="ChEBI" id="CHEBI:64615"/>
        <dbReference type="EC" id="2.3.1.20"/>
    </reaction>
</comment>
<comment type="caution">
    <text evidence="14">The sequence shown here is derived from an EMBL/GenBank/DDBJ whole genome shotgun (WGS) entry which is preliminary data.</text>
</comment>
<dbReference type="EC" id="2.3.1.20" evidence="4"/>
<comment type="similarity">
    <text evidence="3">Belongs to the long-chain O-acyltransferase family.</text>
</comment>
<proteinExistence type="inferred from homology"/>